<accession>A0A1U9V477</accession>
<geneLocation type="plasmid" evidence="2">
    <name>penh92</name>
</geneLocation>
<sequence length="130" mass="13601">MDDIVYGAGSASYRAGVLLRVGLYESNLRPALQLVCADDGMPYASLSVNLPEAPLLAGEFCVAADWNLPADLKAALLATGKFADTGRGTEGCDQGGAIWRITCPELLSQLGAARIVASRSRPTPRMAAFA</sequence>
<dbReference type="EMBL" id="CP017759">
    <property type="protein sequence ID" value="AQV99427.1"/>
    <property type="molecule type" value="Genomic_DNA"/>
</dbReference>
<dbReference type="AlphaFoldDB" id="A0A1U9V477"/>
<gene>
    <name evidence="1" type="ORF">BJN34_36755</name>
</gene>
<organism evidence="1 2">
    <name type="scientific">Cupriavidus necator</name>
    <name type="common">Alcaligenes eutrophus</name>
    <name type="synonym">Ralstonia eutropha</name>
    <dbReference type="NCBI Taxonomy" id="106590"/>
    <lineage>
        <taxon>Bacteria</taxon>
        <taxon>Pseudomonadati</taxon>
        <taxon>Pseudomonadota</taxon>
        <taxon>Betaproteobacteria</taxon>
        <taxon>Burkholderiales</taxon>
        <taxon>Burkholderiaceae</taxon>
        <taxon>Cupriavidus</taxon>
    </lineage>
</organism>
<name>A0A1U9V477_CUPNE</name>
<protein>
    <submittedName>
        <fullName evidence="1">Uncharacterized protein</fullName>
    </submittedName>
</protein>
<dbReference type="RefSeq" id="WP_078201815.1">
    <property type="nucleotide sequence ID" value="NZ_CP017759.1"/>
</dbReference>
<evidence type="ECO:0000313" key="2">
    <source>
        <dbReference type="Proteomes" id="UP000189627"/>
    </source>
</evidence>
<keyword evidence="1" id="KW-0614">Plasmid</keyword>
<proteinExistence type="predicted"/>
<evidence type="ECO:0000313" key="1">
    <source>
        <dbReference type="EMBL" id="AQV99427.1"/>
    </source>
</evidence>
<reference evidence="2" key="1">
    <citation type="submission" date="2017-02" db="EMBL/GenBank/DDBJ databases">
        <title>Complete genome sequence of Cupriavidus necator strain NH9, a 3-chlorobenzoate degrader.</title>
        <authorList>
            <person name="Moriuchi R."/>
            <person name="Dohra H."/>
            <person name="Ogawa N."/>
        </authorList>
    </citation>
    <scope>NUCLEOTIDE SEQUENCE [LARGE SCALE GENOMIC DNA]</scope>
    <source>
        <strain evidence="2">NH9</strain>
        <plasmid evidence="2">penh92</plasmid>
    </source>
</reference>
<dbReference type="KEGG" id="cuh:BJN34_36755"/>
<dbReference type="OrthoDB" id="8965290at2"/>
<dbReference type="Proteomes" id="UP000189627">
    <property type="component" value="Plasmid pENH92"/>
</dbReference>